<dbReference type="EMBL" id="KC246795">
    <property type="protein sequence ID" value="AHF24500.1"/>
    <property type="molecule type" value="Genomic_DNA"/>
</dbReference>
<dbReference type="CDD" id="cd00093">
    <property type="entry name" value="HTH_XRE"/>
    <property type="match status" value="1"/>
</dbReference>
<dbReference type="SUPFAM" id="SSF47413">
    <property type="entry name" value="lambda repressor-like DNA-binding domains"/>
    <property type="match status" value="1"/>
</dbReference>
<dbReference type="InterPro" id="IPR001387">
    <property type="entry name" value="Cro/C1-type_HTH"/>
</dbReference>
<name>W0FNC1_9BACT</name>
<evidence type="ECO:0000313" key="2">
    <source>
        <dbReference type="EMBL" id="AHF24500.1"/>
    </source>
</evidence>
<protein>
    <submittedName>
        <fullName evidence="2">Toxin-antitoxin system, antitoxin component, Xre family</fullName>
    </submittedName>
</protein>
<organism evidence="2">
    <name type="scientific">uncultured bacterium Contig26</name>
    <dbReference type="NCBI Taxonomy" id="1393545"/>
    <lineage>
        <taxon>Bacteria</taxon>
        <taxon>environmental samples</taxon>
    </lineage>
</organism>
<evidence type="ECO:0000259" key="1">
    <source>
        <dbReference type="PROSITE" id="PS50943"/>
    </source>
</evidence>
<proteinExistence type="predicted"/>
<dbReference type="PROSITE" id="PS50943">
    <property type="entry name" value="HTH_CROC1"/>
    <property type="match status" value="1"/>
</dbReference>
<sequence length="74" mass="7864">MIYPVIDPAGTGSNLRSLIVSSGNSIADVGRMLGIADMSTMYKWLRGDALPGIDNMLALSIILNVSINDILVTK</sequence>
<dbReference type="SMART" id="SM00530">
    <property type="entry name" value="HTH_XRE"/>
    <property type="match status" value="1"/>
</dbReference>
<dbReference type="AlphaFoldDB" id="W0FNC1"/>
<reference evidence="2" key="1">
    <citation type="journal article" date="2013" name="PLoS ONE">
        <title>Metagenomic insights into the carbohydrate-active enzymes carried by the microorganisms adhering to solid digesta in the rumen of cows.</title>
        <authorList>
            <person name="Wang L."/>
            <person name="Hatem A."/>
            <person name="Catalyurek U.V."/>
            <person name="Morrison M."/>
            <person name="Yu Z."/>
        </authorList>
    </citation>
    <scope>NUCLEOTIDE SEQUENCE</scope>
</reference>
<dbReference type="InterPro" id="IPR010982">
    <property type="entry name" value="Lambda_DNA-bd_dom_sf"/>
</dbReference>
<dbReference type="Gene3D" id="1.10.260.40">
    <property type="entry name" value="lambda repressor-like DNA-binding domains"/>
    <property type="match status" value="1"/>
</dbReference>
<dbReference type="GO" id="GO:0003677">
    <property type="term" value="F:DNA binding"/>
    <property type="evidence" value="ECO:0007669"/>
    <property type="project" value="InterPro"/>
</dbReference>
<accession>W0FNC1</accession>
<feature type="domain" description="HTH cro/C1-type" evidence="1">
    <location>
        <begin position="15"/>
        <end position="70"/>
    </location>
</feature>